<evidence type="ECO:0000313" key="2">
    <source>
        <dbReference type="EMBL" id="KAF8443821.1"/>
    </source>
</evidence>
<protein>
    <submittedName>
        <fullName evidence="2">Uncharacterized protein</fullName>
    </submittedName>
</protein>
<gene>
    <name evidence="2" type="ORF">L210DRAFT_3629282</name>
</gene>
<evidence type="ECO:0000313" key="3">
    <source>
        <dbReference type="Proteomes" id="UP001194468"/>
    </source>
</evidence>
<feature type="compositionally biased region" description="Basic and acidic residues" evidence="1">
    <location>
        <begin position="114"/>
        <end position="127"/>
    </location>
</feature>
<reference evidence="2" key="1">
    <citation type="submission" date="2019-10" db="EMBL/GenBank/DDBJ databases">
        <authorList>
            <consortium name="DOE Joint Genome Institute"/>
            <person name="Kuo A."/>
            <person name="Miyauchi S."/>
            <person name="Kiss E."/>
            <person name="Drula E."/>
            <person name="Kohler A."/>
            <person name="Sanchez-Garcia M."/>
            <person name="Andreopoulos B."/>
            <person name="Barry K.W."/>
            <person name="Bonito G."/>
            <person name="Buee M."/>
            <person name="Carver A."/>
            <person name="Chen C."/>
            <person name="Cichocki N."/>
            <person name="Clum A."/>
            <person name="Culley D."/>
            <person name="Crous P.W."/>
            <person name="Fauchery L."/>
            <person name="Girlanda M."/>
            <person name="Hayes R."/>
            <person name="Keri Z."/>
            <person name="LaButti K."/>
            <person name="Lipzen A."/>
            <person name="Lombard V."/>
            <person name="Magnuson J."/>
            <person name="Maillard F."/>
            <person name="Morin E."/>
            <person name="Murat C."/>
            <person name="Nolan M."/>
            <person name="Ohm R."/>
            <person name="Pangilinan J."/>
            <person name="Pereira M."/>
            <person name="Perotto S."/>
            <person name="Peter M."/>
            <person name="Riley R."/>
            <person name="Sitrit Y."/>
            <person name="Stielow B."/>
            <person name="Szollosi G."/>
            <person name="Zifcakova L."/>
            <person name="Stursova M."/>
            <person name="Spatafora J.W."/>
            <person name="Tedersoo L."/>
            <person name="Vaario L.-M."/>
            <person name="Yamada A."/>
            <person name="Yan M."/>
            <person name="Wang P."/>
            <person name="Xu J."/>
            <person name="Bruns T."/>
            <person name="Baldrian P."/>
            <person name="Vilgalys R."/>
            <person name="Henrissat B."/>
            <person name="Grigoriev I.V."/>
            <person name="Hibbett D."/>
            <person name="Nagy L.G."/>
            <person name="Martin F.M."/>
        </authorList>
    </citation>
    <scope>NUCLEOTIDE SEQUENCE</scope>
    <source>
        <strain evidence="2">BED1</strain>
    </source>
</reference>
<feature type="region of interest" description="Disordered" evidence="1">
    <location>
        <begin position="13"/>
        <end position="45"/>
    </location>
</feature>
<feature type="compositionally biased region" description="Polar residues" evidence="1">
    <location>
        <begin position="95"/>
        <end position="111"/>
    </location>
</feature>
<proteinExistence type="predicted"/>
<dbReference type="Proteomes" id="UP001194468">
    <property type="component" value="Unassembled WGS sequence"/>
</dbReference>
<sequence>MFASSIFSTSTFTVGEEETDLEGPHESLVVPGIPEFSASPRASSREIETDLGMPVLGDKVTYDVALDQLYYGKMERELTARHVDVQSIPGDELGVTQNTNQMTGEQITTYSEDGEIHERDEYTTKWK</sequence>
<organism evidence="2 3">
    <name type="scientific">Boletus edulis BED1</name>
    <dbReference type="NCBI Taxonomy" id="1328754"/>
    <lineage>
        <taxon>Eukaryota</taxon>
        <taxon>Fungi</taxon>
        <taxon>Dikarya</taxon>
        <taxon>Basidiomycota</taxon>
        <taxon>Agaricomycotina</taxon>
        <taxon>Agaricomycetes</taxon>
        <taxon>Agaricomycetidae</taxon>
        <taxon>Boletales</taxon>
        <taxon>Boletineae</taxon>
        <taxon>Boletaceae</taxon>
        <taxon>Boletoideae</taxon>
        <taxon>Boletus</taxon>
    </lineage>
</organism>
<name>A0AAD4GHB2_BOLED</name>
<dbReference type="EMBL" id="WHUW01000007">
    <property type="protein sequence ID" value="KAF8443821.1"/>
    <property type="molecule type" value="Genomic_DNA"/>
</dbReference>
<dbReference type="AlphaFoldDB" id="A0AAD4GHB2"/>
<keyword evidence="3" id="KW-1185">Reference proteome</keyword>
<evidence type="ECO:0000256" key="1">
    <source>
        <dbReference type="SAM" id="MobiDB-lite"/>
    </source>
</evidence>
<feature type="region of interest" description="Disordered" evidence="1">
    <location>
        <begin position="90"/>
        <end position="127"/>
    </location>
</feature>
<accession>A0AAD4GHB2</accession>
<reference evidence="2" key="2">
    <citation type="journal article" date="2020" name="Nat. Commun.">
        <title>Large-scale genome sequencing of mycorrhizal fungi provides insights into the early evolution of symbiotic traits.</title>
        <authorList>
            <person name="Miyauchi S."/>
            <person name="Kiss E."/>
            <person name="Kuo A."/>
            <person name="Drula E."/>
            <person name="Kohler A."/>
            <person name="Sanchez-Garcia M."/>
            <person name="Morin E."/>
            <person name="Andreopoulos B."/>
            <person name="Barry K.W."/>
            <person name="Bonito G."/>
            <person name="Buee M."/>
            <person name="Carver A."/>
            <person name="Chen C."/>
            <person name="Cichocki N."/>
            <person name="Clum A."/>
            <person name="Culley D."/>
            <person name="Crous P.W."/>
            <person name="Fauchery L."/>
            <person name="Girlanda M."/>
            <person name="Hayes R.D."/>
            <person name="Keri Z."/>
            <person name="LaButti K."/>
            <person name="Lipzen A."/>
            <person name="Lombard V."/>
            <person name="Magnuson J."/>
            <person name="Maillard F."/>
            <person name="Murat C."/>
            <person name="Nolan M."/>
            <person name="Ohm R.A."/>
            <person name="Pangilinan J."/>
            <person name="Pereira M.F."/>
            <person name="Perotto S."/>
            <person name="Peter M."/>
            <person name="Pfister S."/>
            <person name="Riley R."/>
            <person name="Sitrit Y."/>
            <person name="Stielow J.B."/>
            <person name="Szollosi G."/>
            <person name="Zifcakova L."/>
            <person name="Stursova M."/>
            <person name="Spatafora J.W."/>
            <person name="Tedersoo L."/>
            <person name="Vaario L.M."/>
            <person name="Yamada A."/>
            <person name="Yan M."/>
            <person name="Wang P."/>
            <person name="Xu J."/>
            <person name="Bruns T."/>
            <person name="Baldrian P."/>
            <person name="Vilgalys R."/>
            <person name="Dunand C."/>
            <person name="Henrissat B."/>
            <person name="Grigoriev I.V."/>
            <person name="Hibbett D."/>
            <person name="Nagy L.G."/>
            <person name="Martin F.M."/>
        </authorList>
    </citation>
    <scope>NUCLEOTIDE SEQUENCE</scope>
    <source>
        <strain evidence="2">BED1</strain>
    </source>
</reference>
<comment type="caution">
    <text evidence="2">The sequence shown here is derived from an EMBL/GenBank/DDBJ whole genome shotgun (WGS) entry which is preliminary data.</text>
</comment>